<keyword evidence="2" id="KW-0255">Endonuclease</keyword>
<evidence type="ECO:0000313" key="3">
    <source>
        <dbReference type="Proteomes" id="UP000028715"/>
    </source>
</evidence>
<gene>
    <name evidence="2" type="ORF">IW19_04645</name>
</gene>
<accession>A0A085ZK97</accession>
<dbReference type="STRING" id="362418.IW19_04645"/>
<keyword evidence="2" id="KW-0378">Hydrolase</keyword>
<evidence type="ECO:0000313" key="2">
    <source>
        <dbReference type="EMBL" id="KFF04861.1"/>
    </source>
</evidence>
<reference evidence="2 3" key="1">
    <citation type="submission" date="2014-07" db="EMBL/GenBank/DDBJ databases">
        <title>Genome of Flavobacterium reichenbachii LMG 25512.</title>
        <authorList>
            <person name="Stropko S.J."/>
            <person name="Pipes S.E."/>
            <person name="Newman J.D."/>
        </authorList>
    </citation>
    <scope>NUCLEOTIDE SEQUENCE [LARGE SCALE GENOMIC DNA]</scope>
    <source>
        <strain evidence="2 3">LMG 25512</strain>
    </source>
</reference>
<dbReference type="eggNOG" id="ENOG502Z8SA">
    <property type="taxonomic scope" value="Bacteria"/>
</dbReference>
<dbReference type="OrthoDB" id="1296974at2"/>
<dbReference type="Proteomes" id="UP000028715">
    <property type="component" value="Unassembled WGS sequence"/>
</dbReference>
<name>A0A085ZK97_9FLAO</name>
<dbReference type="Pfam" id="PF20731">
    <property type="entry name" value="RE_NgoFVII_C"/>
    <property type="match status" value="1"/>
</dbReference>
<dbReference type="GO" id="GO:0004519">
    <property type="term" value="F:endonuclease activity"/>
    <property type="evidence" value="ECO:0007669"/>
    <property type="project" value="UniProtKB-KW"/>
</dbReference>
<protein>
    <submittedName>
        <fullName evidence="2">Restriction endonuclease</fullName>
    </submittedName>
</protein>
<dbReference type="InterPro" id="IPR048923">
    <property type="entry name" value="RE_NgoFVII_C"/>
</dbReference>
<comment type="caution">
    <text evidence="2">The sequence shown here is derived from an EMBL/GenBank/DDBJ whole genome shotgun (WGS) entry which is preliminary data.</text>
</comment>
<dbReference type="EMBL" id="JPRL01000001">
    <property type="protein sequence ID" value="KFF04861.1"/>
    <property type="molecule type" value="Genomic_DNA"/>
</dbReference>
<keyword evidence="3" id="KW-1185">Reference proteome</keyword>
<dbReference type="RefSeq" id="WP_035681684.1">
    <property type="nucleotide sequence ID" value="NZ_JPRL01000001.1"/>
</dbReference>
<evidence type="ECO:0000259" key="1">
    <source>
        <dbReference type="Pfam" id="PF20731"/>
    </source>
</evidence>
<keyword evidence="2" id="KW-0540">Nuclease</keyword>
<dbReference type="AlphaFoldDB" id="A0A085ZK97"/>
<organism evidence="2 3">
    <name type="scientific">Flavobacterium reichenbachii</name>
    <dbReference type="NCBI Taxonomy" id="362418"/>
    <lineage>
        <taxon>Bacteria</taxon>
        <taxon>Pseudomonadati</taxon>
        <taxon>Bacteroidota</taxon>
        <taxon>Flavobacteriia</taxon>
        <taxon>Flavobacteriales</taxon>
        <taxon>Flavobacteriaceae</taxon>
        <taxon>Flavobacterium</taxon>
    </lineage>
</organism>
<proteinExistence type="predicted"/>
<feature type="domain" description="Restriction endonuclease type II NgoFVII C-terminal B3-like DNA-binding" evidence="1">
    <location>
        <begin position="259"/>
        <end position="373"/>
    </location>
</feature>
<sequence>MFLKTQTNQNIENYTSALKAIGAFSNLFSSSDKPFIQYRVAENAFCKAFSADNLARADVAYDAIINGCGIGIKTFVLSGSSKIEKVAEFNSRSSELRILKGLDLARKLADFRNERIEFADRVYNTQNRVYHIIGRDKFLIKVFEIPYDLIDKDSIEILDETKSSLKFKDALNEYNFNFSKSVLMKRFIIPKECIEIAVEILEEPINVLLNLTQPGSGKEADFENQKQLQNTIGLLTDEELIPFVDYVILPLYSPEAKKKLKEPIVPVKSQLNQWNAGGRKRDPGEVYISIPSKIRNNAPDFFPEKDVIFNLRIPNGKILSAKVCQDGSKALMTNPNKAMADWMLRDVLMLKENELLTYDKLRKTGYDSVKITKSTNDDYFIDFTKLDEYESFIEKVSENQDGQFKLSL</sequence>